<organism evidence="1 2">
    <name type="scientific">Bradyrhizobium japonicum</name>
    <dbReference type="NCBI Taxonomy" id="375"/>
    <lineage>
        <taxon>Bacteria</taxon>
        <taxon>Pseudomonadati</taxon>
        <taxon>Pseudomonadota</taxon>
        <taxon>Alphaproteobacteria</taxon>
        <taxon>Hyphomicrobiales</taxon>
        <taxon>Nitrobacteraceae</taxon>
        <taxon>Bradyrhizobium</taxon>
    </lineage>
</organism>
<evidence type="ECO:0000313" key="2">
    <source>
        <dbReference type="Proteomes" id="UP000193335"/>
    </source>
</evidence>
<evidence type="ECO:0000313" key="1">
    <source>
        <dbReference type="EMBL" id="OSJ36313.1"/>
    </source>
</evidence>
<accession>A0A1Y2JW63</accession>
<reference evidence="1 2" key="1">
    <citation type="submission" date="2017-03" db="EMBL/GenBank/DDBJ databases">
        <title>Whole genome sequences of fourteen strains of Bradyrhizobium canariense and one strain of Bradyrhizobium japonicum isolated from Lupinus (Papilionoideae: Genisteae) species in Algeria.</title>
        <authorList>
            <person name="Crovadore J."/>
            <person name="Chekireb D."/>
            <person name="Brachmann A."/>
            <person name="Chablais R."/>
            <person name="Cochard B."/>
            <person name="Lefort F."/>
        </authorList>
    </citation>
    <scope>NUCLEOTIDE SEQUENCE [LARGE SCALE GENOMIC DNA]</scope>
    <source>
        <strain evidence="1 2">UBMA197</strain>
    </source>
</reference>
<dbReference type="Proteomes" id="UP000193335">
    <property type="component" value="Unassembled WGS sequence"/>
</dbReference>
<dbReference type="EMBL" id="NAFL01000198">
    <property type="protein sequence ID" value="OSJ36313.1"/>
    <property type="molecule type" value="Genomic_DNA"/>
</dbReference>
<gene>
    <name evidence="1" type="ORF">BSZ19_04850</name>
</gene>
<comment type="caution">
    <text evidence="1">The sequence shown here is derived from an EMBL/GenBank/DDBJ whole genome shotgun (WGS) entry which is preliminary data.</text>
</comment>
<sequence length="76" mass="8358">MKDHPFYEVAREAETWAKAGHTVFQKFTCAGCGSRQTMGQPNKFFHFGQCEACGAETDLRARGCNYAVIASIATAH</sequence>
<name>A0A1Y2JW63_BRAJP</name>
<dbReference type="AlphaFoldDB" id="A0A1Y2JW63"/>
<protein>
    <submittedName>
        <fullName evidence="1">Uncharacterized protein</fullName>
    </submittedName>
</protein>
<proteinExistence type="predicted"/>
<dbReference type="RefSeq" id="WP_085398701.1">
    <property type="nucleotide sequence ID" value="NZ_NAFL01000198.1"/>
</dbReference>